<reference evidence="2" key="1">
    <citation type="submission" date="2013-12" db="EMBL/GenBank/DDBJ databases">
        <title>The Genome Sequence of Aphanomyces invadans NJM9701.</title>
        <authorList>
            <consortium name="The Broad Institute Genomics Platform"/>
            <person name="Russ C."/>
            <person name="Tyler B."/>
            <person name="van West P."/>
            <person name="Dieguez-Uribeondo J."/>
            <person name="Young S.K."/>
            <person name="Zeng Q."/>
            <person name="Gargeya S."/>
            <person name="Fitzgerald M."/>
            <person name="Abouelleil A."/>
            <person name="Alvarado L."/>
            <person name="Chapman S.B."/>
            <person name="Gainer-Dewar J."/>
            <person name="Goldberg J."/>
            <person name="Griggs A."/>
            <person name="Gujja S."/>
            <person name="Hansen M."/>
            <person name="Howarth C."/>
            <person name="Imamovic A."/>
            <person name="Ireland A."/>
            <person name="Larimer J."/>
            <person name="McCowan C."/>
            <person name="Murphy C."/>
            <person name="Pearson M."/>
            <person name="Poon T.W."/>
            <person name="Priest M."/>
            <person name="Roberts A."/>
            <person name="Saif S."/>
            <person name="Shea T."/>
            <person name="Sykes S."/>
            <person name="Wortman J."/>
            <person name="Nusbaum C."/>
            <person name="Birren B."/>
        </authorList>
    </citation>
    <scope>NUCLEOTIDE SEQUENCE [LARGE SCALE GENOMIC DNA]</scope>
    <source>
        <strain evidence="2">NJM9701</strain>
    </source>
</reference>
<protein>
    <submittedName>
        <fullName evidence="2">Uncharacterized protein</fullName>
    </submittedName>
</protein>
<dbReference type="VEuPathDB" id="FungiDB:H310_05959"/>
<feature type="compositionally biased region" description="Basic and acidic residues" evidence="1">
    <location>
        <begin position="79"/>
        <end position="98"/>
    </location>
</feature>
<name>A0A024U8D3_9STRA</name>
<feature type="compositionally biased region" description="Polar residues" evidence="1">
    <location>
        <begin position="46"/>
        <end position="60"/>
    </location>
</feature>
<dbReference type="GeneID" id="20083009"/>
<feature type="compositionally biased region" description="Low complexity" evidence="1">
    <location>
        <begin position="10"/>
        <end position="24"/>
    </location>
</feature>
<dbReference type="Gene3D" id="6.10.140.2040">
    <property type="match status" value="1"/>
</dbReference>
<evidence type="ECO:0000256" key="1">
    <source>
        <dbReference type="SAM" id="MobiDB-lite"/>
    </source>
</evidence>
<feature type="compositionally biased region" description="Polar residues" evidence="1">
    <location>
        <begin position="25"/>
        <end position="39"/>
    </location>
</feature>
<evidence type="ECO:0000313" key="2">
    <source>
        <dbReference type="EMBL" id="ETW02450.1"/>
    </source>
</evidence>
<dbReference type="EMBL" id="KI913961">
    <property type="protein sequence ID" value="ETW02450.1"/>
    <property type="molecule type" value="Genomic_DNA"/>
</dbReference>
<proteinExistence type="predicted"/>
<feature type="compositionally biased region" description="Low complexity" evidence="1">
    <location>
        <begin position="61"/>
        <end position="76"/>
    </location>
</feature>
<organism evidence="2">
    <name type="scientific">Aphanomyces invadans</name>
    <dbReference type="NCBI Taxonomy" id="157072"/>
    <lineage>
        <taxon>Eukaryota</taxon>
        <taxon>Sar</taxon>
        <taxon>Stramenopiles</taxon>
        <taxon>Oomycota</taxon>
        <taxon>Saprolegniomycetes</taxon>
        <taxon>Saprolegniales</taxon>
        <taxon>Verrucalvaceae</taxon>
        <taxon>Aphanomyces</taxon>
    </lineage>
</organism>
<feature type="region of interest" description="Disordered" evidence="1">
    <location>
        <begin position="1"/>
        <end position="99"/>
    </location>
</feature>
<dbReference type="OrthoDB" id="197676at2759"/>
<sequence length="215" mass="22617">MAKKGKQAKQHAASAADSSLSKSKMGNTATSPTATADSKSTPDESPATQQKCSSFPTTPISTTKGSSASHSSPPSTQDIPKEAHADTLSPHDNDDVGHNKVQTLAPKIERRLSDAKDLHEQAILHSLTIAPTIQSTAKQLQRPMSADHVSTLLTKRPSLVELTDQGIVSDKVAPALQATSDALGLNITADRLTHRIARRPSLQGLADHGVVDEGT</sequence>
<dbReference type="AlphaFoldDB" id="A0A024U8D3"/>
<accession>A0A024U8D3</accession>
<dbReference type="RefSeq" id="XP_008869055.1">
    <property type="nucleotide sequence ID" value="XM_008870833.1"/>
</dbReference>
<gene>
    <name evidence="2" type="ORF">H310_05959</name>
</gene>